<dbReference type="RefSeq" id="WP_114752905.1">
    <property type="nucleotide sequence ID" value="NZ_QQBA01000001.1"/>
</dbReference>
<evidence type="ECO:0000313" key="4">
    <source>
        <dbReference type="Proteomes" id="UP000254518"/>
    </source>
</evidence>
<dbReference type="Proteomes" id="UP000321392">
    <property type="component" value="Unassembled WGS sequence"/>
</dbReference>
<reference evidence="3 5" key="1">
    <citation type="journal article" date="2015" name="Stand. Genomic Sci.">
        <title>Genomic Encyclopedia of Bacterial and Archaeal Type Strains, Phase III: the genomes of soil and plant-associated and newly described type strains.</title>
        <authorList>
            <person name="Whitman W.B."/>
            <person name="Woyke T."/>
            <person name="Klenk H.P."/>
            <person name="Zhou Y."/>
            <person name="Lilburn T.G."/>
            <person name="Beck B.J."/>
            <person name="De Vos P."/>
            <person name="Vandamme P."/>
            <person name="Eisen J.A."/>
            <person name="Garrity G."/>
            <person name="Hugenholtz P."/>
            <person name="Kyrpides N.C."/>
        </authorList>
    </citation>
    <scope>NUCLEOTIDE SEQUENCE [LARGE SCALE GENOMIC DNA]</scope>
    <source>
        <strain evidence="3 5">CGMCC 1.5380</strain>
    </source>
</reference>
<keyword evidence="4" id="KW-1185">Reference proteome</keyword>
<evidence type="ECO:0000313" key="3">
    <source>
        <dbReference type="EMBL" id="TWI51962.1"/>
    </source>
</evidence>
<feature type="transmembrane region" description="Helical" evidence="1">
    <location>
        <begin position="83"/>
        <end position="106"/>
    </location>
</feature>
<organism evidence="3 5">
    <name type="scientific">Flavobacterium glaciei</name>
    <dbReference type="NCBI Taxonomy" id="386300"/>
    <lineage>
        <taxon>Bacteria</taxon>
        <taxon>Pseudomonadati</taxon>
        <taxon>Bacteroidota</taxon>
        <taxon>Flavobacteriia</taxon>
        <taxon>Flavobacteriales</taxon>
        <taxon>Flavobacteriaceae</taxon>
        <taxon>Flavobacterium</taxon>
    </lineage>
</organism>
<comment type="caution">
    <text evidence="3">The sequence shown here is derived from an EMBL/GenBank/DDBJ whole genome shotgun (WGS) entry which is preliminary data.</text>
</comment>
<reference evidence="2 4" key="2">
    <citation type="submission" date="2018-07" db="EMBL/GenBank/DDBJ databases">
        <title>Genomic Encyclopedia of Type Strains, Phase IV (KMG-IV): sequencing the most valuable type-strain genomes for metagenomic binning, comparative biology and taxonomic classification.</title>
        <authorList>
            <person name="Goeker M."/>
        </authorList>
    </citation>
    <scope>NUCLEOTIDE SEQUENCE [LARGE SCALE GENOMIC DNA]</scope>
    <source>
        <strain evidence="2 4">DSM 19728</strain>
    </source>
</reference>
<name>A0A562Q5F1_9FLAO</name>
<evidence type="ECO:0000313" key="5">
    <source>
        <dbReference type="Proteomes" id="UP000321392"/>
    </source>
</evidence>
<gene>
    <name evidence="2" type="ORF">DFR66_10197</name>
    <name evidence="3" type="ORF">IQ02_00095</name>
</gene>
<reference evidence="3" key="3">
    <citation type="submission" date="2019-07" db="EMBL/GenBank/DDBJ databases">
        <authorList>
            <person name="Whitman W."/>
            <person name="Huntemann M."/>
            <person name="Clum A."/>
            <person name="Pillay M."/>
            <person name="Palaniappan K."/>
            <person name="Varghese N."/>
            <person name="Mikhailova N."/>
            <person name="Stamatis D."/>
            <person name="Reddy T."/>
            <person name="Daum C."/>
            <person name="Shapiro N."/>
            <person name="Ivanova N."/>
            <person name="Kyrpides N."/>
            <person name="Woyke T."/>
        </authorList>
    </citation>
    <scope>NUCLEOTIDE SEQUENCE</scope>
    <source>
        <strain evidence="3">CGMCC 1.5380</strain>
    </source>
</reference>
<protein>
    <submittedName>
        <fullName evidence="3">Uncharacterized protein DUF4199</fullName>
    </submittedName>
</protein>
<keyword evidence="1" id="KW-1133">Transmembrane helix</keyword>
<accession>A0A562Q5F1</accession>
<dbReference type="InterPro" id="IPR025250">
    <property type="entry name" value="DUF4199"/>
</dbReference>
<evidence type="ECO:0000256" key="1">
    <source>
        <dbReference type="SAM" id="Phobius"/>
    </source>
</evidence>
<dbReference type="OrthoDB" id="1122768at2"/>
<feature type="transmembrane region" description="Helical" evidence="1">
    <location>
        <begin position="12"/>
        <end position="32"/>
    </location>
</feature>
<evidence type="ECO:0000313" key="2">
    <source>
        <dbReference type="EMBL" id="RDI58175.1"/>
    </source>
</evidence>
<proteinExistence type="predicted"/>
<keyword evidence="1" id="KW-0472">Membrane</keyword>
<dbReference type="AlphaFoldDB" id="A0A562Q5F1"/>
<dbReference type="EMBL" id="QQBA01000001">
    <property type="protein sequence ID" value="RDI58175.1"/>
    <property type="molecule type" value="Genomic_DNA"/>
</dbReference>
<keyword evidence="1" id="KW-0812">Transmembrane</keyword>
<sequence length="177" mass="19581">MENNVSPAKSGISYGVLYGVIMVLEFVIMYVIGMKSLVNTSFGVIVNVANYLILPLIFIYVGCNHYKKNINGGYISFGQCLKVGVSIAFVAAFIYGAFSVIFNFIFPEFIDEMVSISKTAMLKENPEMTSEQLEMGLSMMKKFSNPLIVFPVTLAMYSFLGLIYSLIIGAIVKNDKP</sequence>
<dbReference type="EMBL" id="VLKX01000001">
    <property type="protein sequence ID" value="TWI51962.1"/>
    <property type="molecule type" value="Genomic_DNA"/>
</dbReference>
<dbReference type="Proteomes" id="UP000254518">
    <property type="component" value="Unassembled WGS sequence"/>
</dbReference>
<dbReference type="Pfam" id="PF13858">
    <property type="entry name" value="DUF4199"/>
    <property type="match status" value="1"/>
</dbReference>
<feature type="transmembrane region" description="Helical" evidence="1">
    <location>
        <begin position="148"/>
        <end position="172"/>
    </location>
</feature>
<feature type="transmembrane region" description="Helical" evidence="1">
    <location>
        <begin position="44"/>
        <end position="63"/>
    </location>
</feature>